<dbReference type="EMBL" id="AZHO01000030">
    <property type="protein sequence ID" value="KMT58314.1"/>
    <property type="molecule type" value="Genomic_DNA"/>
</dbReference>
<dbReference type="PROSITE" id="PS51186">
    <property type="entry name" value="GNAT"/>
    <property type="match status" value="1"/>
</dbReference>
<keyword evidence="2" id="KW-0808">Transferase</keyword>
<dbReference type="SUPFAM" id="SSF55729">
    <property type="entry name" value="Acyl-CoA N-acyltransferases (Nat)"/>
    <property type="match status" value="1"/>
</dbReference>
<accession>A0A0J8GBR2</accession>
<dbReference type="PATRIC" id="fig|1430899.3.peg.2189"/>
<dbReference type="CDD" id="cd04301">
    <property type="entry name" value="NAT_SF"/>
    <property type="match status" value="1"/>
</dbReference>
<evidence type="ECO:0000313" key="2">
    <source>
        <dbReference type="EMBL" id="KMT58314.1"/>
    </source>
</evidence>
<name>A0A0J8GBR2_9LIST</name>
<sequence>MRFLSREKGYEQEKQNFKGVFKMSVNVRKAKLDDAAAIKRIAENSWHDTYKNIIPLDVQDHFLNKFYNLETLQNRIGATPFAVIETEGEVIGFANFVELAKGKSELSAFYLNPVLKQKGFGTRLLDEGMSLFHLPLPMYVNVEKGNDEAYRFYLRKGFVVEEEFDDDFYGYTLATIRLHLTHHVEGDEE</sequence>
<evidence type="ECO:0000313" key="3">
    <source>
        <dbReference type="Proteomes" id="UP000052258"/>
    </source>
</evidence>
<evidence type="ECO:0000259" key="1">
    <source>
        <dbReference type="PROSITE" id="PS51186"/>
    </source>
</evidence>
<protein>
    <submittedName>
        <fullName evidence="2">Acetyltransferase</fullName>
    </submittedName>
</protein>
<proteinExistence type="predicted"/>
<gene>
    <name evidence="2" type="ORF">X560_2140</name>
</gene>
<reference evidence="2 3" key="1">
    <citation type="journal article" date="2015" name="Genome Biol. Evol.">
        <title>Comparative Genomics of Listeria Sensu Lato: Genus-Wide Differences in Evolutionary Dynamics and the Progressive Gain of Complex, Potentially Pathogenicity-Related Traits through Lateral Gene Transfer.</title>
        <authorList>
            <person name="Chiara M."/>
            <person name="Caruso M."/>
            <person name="D'Erchia A.M."/>
            <person name="Manzari C."/>
            <person name="Fraccalvieri R."/>
            <person name="Goffredo E."/>
            <person name="Latorre L."/>
            <person name="Miccolupo A."/>
            <person name="Padalino I."/>
            <person name="Santagada G."/>
            <person name="Chiocco D."/>
            <person name="Pesole G."/>
            <person name="Horner D.S."/>
            <person name="Parisi A."/>
        </authorList>
    </citation>
    <scope>NUCLEOTIDE SEQUENCE [LARGE SCALE GENOMIC DNA]</scope>
    <source>
        <strain evidence="2 3">1991</strain>
    </source>
</reference>
<dbReference type="Proteomes" id="UP000052258">
    <property type="component" value="Unassembled WGS sequence"/>
</dbReference>
<comment type="caution">
    <text evidence="2">The sequence shown here is derived from an EMBL/GenBank/DDBJ whole genome shotgun (WGS) entry which is preliminary data.</text>
</comment>
<dbReference type="InterPro" id="IPR000182">
    <property type="entry name" value="GNAT_dom"/>
</dbReference>
<organism evidence="2 3">
    <name type="scientific">Listeria fleischmannii 1991</name>
    <dbReference type="NCBI Taxonomy" id="1430899"/>
    <lineage>
        <taxon>Bacteria</taxon>
        <taxon>Bacillati</taxon>
        <taxon>Bacillota</taxon>
        <taxon>Bacilli</taxon>
        <taxon>Bacillales</taxon>
        <taxon>Listeriaceae</taxon>
        <taxon>Listeria</taxon>
    </lineage>
</organism>
<dbReference type="Pfam" id="PF00583">
    <property type="entry name" value="Acetyltransf_1"/>
    <property type="match status" value="1"/>
</dbReference>
<dbReference type="Gene3D" id="3.40.630.30">
    <property type="match status" value="1"/>
</dbReference>
<dbReference type="InterPro" id="IPR016181">
    <property type="entry name" value="Acyl_CoA_acyltransferase"/>
</dbReference>
<keyword evidence="3" id="KW-1185">Reference proteome</keyword>
<dbReference type="AlphaFoldDB" id="A0A0J8GBR2"/>
<dbReference type="GO" id="GO:0016747">
    <property type="term" value="F:acyltransferase activity, transferring groups other than amino-acyl groups"/>
    <property type="evidence" value="ECO:0007669"/>
    <property type="project" value="InterPro"/>
</dbReference>
<feature type="domain" description="N-acetyltransferase" evidence="1">
    <location>
        <begin position="25"/>
        <end position="183"/>
    </location>
</feature>